<dbReference type="EMBL" id="CP014841">
    <property type="protein sequence ID" value="AND68480.1"/>
    <property type="molecule type" value="Genomic_DNA"/>
</dbReference>
<accession>A0A160MYW3</accession>
<keyword evidence="2" id="KW-1185">Reference proteome</keyword>
<reference evidence="1 2" key="1">
    <citation type="submission" date="2016-02" db="EMBL/GenBank/DDBJ databases">
        <title>Complete genome sequencing and analysis of ATSB10, Dyella thiooxydans isolated from rhizosphere soil of sunflower (Helianthus annuus L.).</title>
        <authorList>
            <person name="Lee Y."/>
            <person name="Hwangbo K."/>
            <person name="Chung H."/>
            <person name="Yoo J."/>
            <person name="Kim K.Y."/>
            <person name="Sa T.M."/>
            <person name="Um Y."/>
            <person name="Madhaiyan M."/>
        </authorList>
    </citation>
    <scope>NUCLEOTIDE SEQUENCE [LARGE SCALE GENOMIC DNA]</scope>
    <source>
        <strain evidence="1 2">ATSB10</strain>
    </source>
</reference>
<protein>
    <submittedName>
        <fullName evidence="1">Uncharacterized protein</fullName>
    </submittedName>
</protein>
<dbReference type="RefSeq" id="WP_236886494.1">
    <property type="nucleotide sequence ID" value="NZ_CP014841.1"/>
</dbReference>
<dbReference type="Proteomes" id="UP000077255">
    <property type="component" value="Chromosome"/>
</dbReference>
<evidence type="ECO:0000313" key="2">
    <source>
        <dbReference type="Proteomes" id="UP000077255"/>
    </source>
</evidence>
<dbReference type="AlphaFoldDB" id="A0A160MYW3"/>
<evidence type="ECO:0000313" key="1">
    <source>
        <dbReference type="EMBL" id="AND68480.1"/>
    </source>
</evidence>
<dbReference type="PATRIC" id="fig|445710.3.peg.1022"/>
<dbReference type="InterPro" id="IPR029057">
    <property type="entry name" value="PRTase-like"/>
</dbReference>
<sequence length="51" mass="5510">MPVASADALARVRTLADDVVCLHVPPHFGGVGAFYLRFDQVEDEDVVAALR</sequence>
<dbReference type="STRING" id="445710.ATSB10_10260"/>
<gene>
    <name evidence="1" type="ORF">ATSB10_10260</name>
</gene>
<organism evidence="1 2">
    <name type="scientific">Dyella thiooxydans</name>
    <dbReference type="NCBI Taxonomy" id="445710"/>
    <lineage>
        <taxon>Bacteria</taxon>
        <taxon>Pseudomonadati</taxon>
        <taxon>Pseudomonadota</taxon>
        <taxon>Gammaproteobacteria</taxon>
        <taxon>Lysobacterales</taxon>
        <taxon>Rhodanobacteraceae</taxon>
        <taxon>Dyella</taxon>
    </lineage>
</organism>
<dbReference type="Gene3D" id="3.40.50.2020">
    <property type="match status" value="1"/>
</dbReference>
<name>A0A160MYW3_9GAMM</name>
<dbReference type="SUPFAM" id="SSF53271">
    <property type="entry name" value="PRTase-like"/>
    <property type="match status" value="1"/>
</dbReference>
<proteinExistence type="predicted"/>
<dbReference type="KEGG" id="dtx:ATSB10_10260"/>